<evidence type="ECO:0000256" key="17">
    <source>
        <dbReference type="RuleBase" id="RU362081"/>
    </source>
</evidence>
<comment type="subcellular location">
    <subcellularLocation>
        <location evidence="1">Cell membrane</location>
        <topology evidence="1">Multi-pass membrane protein</topology>
    </subcellularLocation>
</comment>
<evidence type="ECO:0000256" key="10">
    <source>
        <dbReference type="ARBA" id="ARBA00022840"/>
    </source>
</evidence>
<comment type="similarity">
    <text evidence="2 17">Belongs to the cation transport ATPase (P-type) (TC 3.A.3) family. Type IB subfamily.</text>
</comment>
<evidence type="ECO:0000256" key="2">
    <source>
        <dbReference type="ARBA" id="ARBA00006024"/>
    </source>
</evidence>
<dbReference type="InterPro" id="IPR027256">
    <property type="entry name" value="P-typ_ATPase_IB"/>
</dbReference>
<dbReference type="SUPFAM" id="SSF56784">
    <property type="entry name" value="HAD-like"/>
    <property type="match status" value="1"/>
</dbReference>
<dbReference type="InterPro" id="IPR023214">
    <property type="entry name" value="HAD_sf"/>
</dbReference>
<dbReference type="InterPro" id="IPR001757">
    <property type="entry name" value="P_typ_ATPase"/>
</dbReference>
<protein>
    <submittedName>
        <fullName evidence="20">Cadmium-translocating P-type ATPase</fullName>
    </submittedName>
</protein>
<dbReference type="OrthoDB" id="9813266at2"/>
<dbReference type="PANTHER" id="PTHR43079:SF1">
    <property type="entry name" value="CADMIUM_ZINC-TRANSPORTING ATPASE HMA1, CHLOROPLASTIC-RELATED"/>
    <property type="match status" value="1"/>
</dbReference>
<dbReference type="GO" id="GO:0006825">
    <property type="term" value="P:copper ion transport"/>
    <property type="evidence" value="ECO:0007669"/>
    <property type="project" value="UniProtKB-KW"/>
</dbReference>
<dbReference type="SFLD" id="SFLDS00003">
    <property type="entry name" value="Haloacid_Dehalogenase"/>
    <property type="match status" value="1"/>
</dbReference>
<keyword evidence="9" id="KW-0187">Copper transport</keyword>
<dbReference type="GO" id="GO:0005886">
    <property type="term" value="C:plasma membrane"/>
    <property type="evidence" value="ECO:0007669"/>
    <property type="project" value="UniProtKB-SubCell"/>
</dbReference>
<dbReference type="GO" id="GO:0005524">
    <property type="term" value="F:ATP binding"/>
    <property type="evidence" value="ECO:0007669"/>
    <property type="project" value="UniProtKB-UniRule"/>
</dbReference>
<dbReference type="GO" id="GO:0046872">
    <property type="term" value="F:metal ion binding"/>
    <property type="evidence" value="ECO:0007669"/>
    <property type="project" value="UniProtKB-KW"/>
</dbReference>
<keyword evidence="3" id="KW-0813">Transport</keyword>
<dbReference type="PRINTS" id="PR00119">
    <property type="entry name" value="CATATPASE"/>
</dbReference>
<evidence type="ECO:0000256" key="1">
    <source>
        <dbReference type="ARBA" id="ARBA00004651"/>
    </source>
</evidence>
<feature type="transmembrane region" description="Helical" evidence="17">
    <location>
        <begin position="56"/>
        <end position="76"/>
    </location>
</feature>
<proteinExistence type="inferred from homology"/>
<feature type="transmembrane region" description="Helical" evidence="17">
    <location>
        <begin position="96"/>
        <end position="126"/>
    </location>
</feature>
<dbReference type="InterPro" id="IPR051949">
    <property type="entry name" value="Cation_Transport_ATPase"/>
</dbReference>
<evidence type="ECO:0000256" key="14">
    <source>
        <dbReference type="ARBA" id="ARBA00023008"/>
    </source>
</evidence>
<dbReference type="NCBIfam" id="TIGR01494">
    <property type="entry name" value="ATPase_P-type"/>
    <property type="match status" value="1"/>
</dbReference>
<keyword evidence="12" id="KW-1278">Translocase</keyword>
<dbReference type="Pfam" id="PF00122">
    <property type="entry name" value="E1-E2_ATPase"/>
    <property type="match status" value="1"/>
</dbReference>
<dbReference type="PROSITE" id="PS00154">
    <property type="entry name" value="ATPASE_E1_E2"/>
    <property type="match status" value="1"/>
</dbReference>
<dbReference type="NCBIfam" id="TIGR01512">
    <property type="entry name" value="ATPase-IB2_Cd"/>
    <property type="match status" value="1"/>
</dbReference>
<dbReference type="Gene3D" id="3.40.1110.10">
    <property type="entry name" value="Calcium-transporting ATPase, cytoplasmic domain N"/>
    <property type="match status" value="1"/>
</dbReference>
<dbReference type="Pfam" id="PF00702">
    <property type="entry name" value="Hydrolase"/>
    <property type="match status" value="1"/>
</dbReference>
<dbReference type="PANTHER" id="PTHR43079">
    <property type="entry name" value="PROBABLE CADMIUM/ZINC-TRANSPORTING ATPASE HMA1"/>
    <property type="match status" value="1"/>
</dbReference>
<sequence length="644" mass="70301">MIEMETTKEQHSQEKEKHNHDHDHNHGKMPIILYFIGLALAIVALFLSGEYQLIKNIMFSLATISAGYHVIVLEGLGETIENTKANNKFTPNSHILMGLAAIGASAIGNFWEGTLLILIFSGAHFLEDYAEGRSRREITKLLEMNPTTARLILPDGNTKIVDVSELTVGDQLQVLNGDQVPIDGVILSGSTSIDESSINGESIPNEKTKGDTVFGSTINGTGTFTMEVTKENEDTVFSKILQLVNQNQDNQTKAASIIQKFEPKYVTVVLIAIPLFVLLAPVLLDWTWSQSIYRGLVLLVAASPCALAAATVSVTLSTTSNLAKKGVLSKGSSYLSQLADTQAIAFDKTGTLTKGKPEVTNYYFADSVNEENIIDIVVALEKESNHPLADAILRKFEQKNKLTIEVENQIGKGLTGDYNGRNYRIGKPTSFDNVENEYIRLNKEWASEGKTVVYVAEDENVIGLIALMDIPSEHAKETINYFKEHGIHTTLITGDSEMTGKAVAEQLGIDEVIANVMPEDKSRIIDEQKEKYGVTAMVGDGVNDAPALVNADVGIAMGDGTDVAVEVSDLVLMQNNLSKLVQSHNIATKMNRVIWQNIFFSMAVVVFLIIASFLGLTDIAISVFLHEGSTLVVILNGLRLLKSN</sequence>
<feature type="transmembrane region" description="Helical" evidence="17">
    <location>
        <begin position="31"/>
        <end position="49"/>
    </location>
</feature>
<dbReference type="SUPFAM" id="SSF81665">
    <property type="entry name" value="Calcium ATPase, transmembrane domain M"/>
    <property type="match status" value="1"/>
</dbReference>
<dbReference type="InterPro" id="IPR018303">
    <property type="entry name" value="ATPase_P-typ_P_site"/>
</dbReference>
<feature type="transmembrane region" description="Helical" evidence="17">
    <location>
        <begin position="619"/>
        <end position="641"/>
    </location>
</feature>
<dbReference type="GO" id="GO:0019829">
    <property type="term" value="F:ATPase-coupled monoatomic cation transmembrane transporter activity"/>
    <property type="evidence" value="ECO:0007669"/>
    <property type="project" value="InterPro"/>
</dbReference>
<feature type="transmembrane region" description="Helical" evidence="17">
    <location>
        <begin position="593"/>
        <end position="613"/>
    </location>
</feature>
<keyword evidence="7 17" id="KW-0479">Metal-binding</keyword>
<dbReference type="InterPro" id="IPR044492">
    <property type="entry name" value="P_typ_ATPase_HD_dom"/>
</dbReference>
<evidence type="ECO:0000256" key="7">
    <source>
        <dbReference type="ARBA" id="ARBA00022723"/>
    </source>
</evidence>
<dbReference type="InterPro" id="IPR008250">
    <property type="entry name" value="ATPase_P-typ_transduc_dom_A_sf"/>
</dbReference>
<evidence type="ECO:0000256" key="3">
    <source>
        <dbReference type="ARBA" id="ARBA00022448"/>
    </source>
</evidence>
<dbReference type="SFLD" id="SFLDF00027">
    <property type="entry name" value="p-type_atpase"/>
    <property type="match status" value="1"/>
</dbReference>
<comment type="caution">
    <text evidence="20">The sequence shown here is derived from an EMBL/GenBank/DDBJ whole genome shotgun (WGS) entry which is preliminary data.</text>
</comment>
<keyword evidence="4 17" id="KW-1003">Cell membrane</keyword>
<keyword evidence="6 17" id="KW-0812">Transmembrane</keyword>
<evidence type="ECO:0000256" key="18">
    <source>
        <dbReference type="SAM" id="MobiDB-lite"/>
    </source>
</evidence>
<evidence type="ECO:0000256" key="11">
    <source>
        <dbReference type="ARBA" id="ARBA00022842"/>
    </source>
</evidence>
<dbReference type="InterPro" id="IPR059000">
    <property type="entry name" value="ATPase_P-type_domA"/>
</dbReference>
<keyword evidence="8 17" id="KW-0547">Nucleotide-binding</keyword>
<dbReference type="InterPro" id="IPR023298">
    <property type="entry name" value="ATPase_P-typ_TM_dom_sf"/>
</dbReference>
<evidence type="ECO:0000256" key="15">
    <source>
        <dbReference type="ARBA" id="ARBA00023065"/>
    </source>
</evidence>
<feature type="transmembrane region" description="Helical" evidence="17">
    <location>
        <begin position="265"/>
        <end position="284"/>
    </location>
</feature>
<feature type="domain" description="P-type ATPase A" evidence="19">
    <location>
        <begin position="143"/>
        <end position="244"/>
    </location>
</feature>
<dbReference type="AlphaFoldDB" id="A0A328A2F6"/>
<dbReference type="EMBL" id="PZJG01000015">
    <property type="protein sequence ID" value="RAK48004.1"/>
    <property type="molecule type" value="Genomic_DNA"/>
</dbReference>
<dbReference type="Gene3D" id="3.40.50.1000">
    <property type="entry name" value="HAD superfamily/HAD-like"/>
    <property type="match status" value="1"/>
</dbReference>
<accession>A0A328A2F6</accession>
<evidence type="ECO:0000256" key="6">
    <source>
        <dbReference type="ARBA" id="ARBA00022692"/>
    </source>
</evidence>
<feature type="transmembrane region" description="Helical" evidence="17">
    <location>
        <begin position="296"/>
        <end position="316"/>
    </location>
</feature>
<dbReference type="FunFam" id="2.70.150.10:FF:000020">
    <property type="entry name" value="Copper-exporting P-type ATPase A"/>
    <property type="match status" value="1"/>
</dbReference>
<evidence type="ECO:0000256" key="9">
    <source>
        <dbReference type="ARBA" id="ARBA00022796"/>
    </source>
</evidence>
<dbReference type="GO" id="GO:0016887">
    <property type="term" value="F:ATP hydrolysis activity"/>
    <property type="evidence" value="ECO:0007669"/>
    <property type="project" value="InterPro"/>
</dbReference>
<dbReference type="InterPro" id="IPR023299">
    <property type="entry name" value="ATPase_P-typ_cyto_dom_N"/>
</dbReference>
<keyword evidence="14" id="KW-0186">Copper</keyword>
<dbReference type="SFLD" id="SFLDG00002">
    <property type="entry name" value="C1.7:_P-type_atpase_like"/>
    <property type="match status" value="1"/>
</dbReference>
<organism evidence="20 21">
    <name type="scientific">Macrococcoides bohemicum</name>
    <dbReference type="NCBI Taxonomy" id="1903056"/>
    <lineage>
        <taxon>Bacteria</taxon>
        <taxon>Bacillati</taxon>
        <taxon>Bacillota</taxon>
        <taxon>Bacilli</taxon>
        <taxon>Bacillales</taxon>
        <taxon>Staphylococcaceae</taxon>
        <taxon>Macrococcoides</taxon>
    </lineage>
</organism>
<evidence type="ECO:0000256" key="12">
    <source>
        <dbReference type="ARBA" id="ARBA00022967"/>
    </source>
</evidence>
<evidence type="ECO:0000256" key="8">
    <source>
        <dbReference type="ARBA" id="ARBA00022741"/>
    </source>
</evidence>
<dbReference type="SUPFAM" id="SSF81653">
    <property type="entry name" value="Calcium ATPase, transduction domain A"/>
    <property type="match status" value="1"/>
</dbReference>
<keyword evidence="11" id="KW-0460">Magnesium</keyword>
<evidence type="ECO:0000313" key="21">
    <source>
        <dbReference type="Proteomes" id="UP000249579"/>
    </source>
</evidence>
<evidence type="ECO:0000259" key="19">
    <source>
        <dbReference type="Pfam" id="PF00122"/>
    </source>
</evidence>
<reference evidence="20 21" key="1">
    <citation type="journal article" date="2018" name="Front. Microbiol.">
        <title>Description and Comparative Genomics of Macrococcus caseolyticus subsp. hominis subsp. nov., Macrococcus goetzii sp. nov., Macrococcus epidermidis sp. nov., and Macrococcus bohemicus sp. nov., Novel Macrococci From Human Clinical Material With Virulence Potential and Suspected Uptake of Foreign DNA by Natural Transformation.</title>
        <authorList>
            <person name="Maslanova I."/>
            <person name="Wertheimer Z."/>
            <person name="Sedlacek I."/>
            <person name="Svec P."/>
            <person name="Indrakova A."/>
            <person name="Kovarovic V."/>
            <person name="Schumann P."/>
            <person name="Sproer C."/>
            <person name="Kralova S."/>
            <person name="Sedo O."/>
            <person name="Kristofova L."/>
            <person name="Vrbovska V."/>
            <person name="Fuzik T."/>
            <person name="Petras P."/>
            <person name="Zdrahal Z."/>
            <person name="Ruzickova V."/>
            <person name="Doskar J."/>
            <person name="Pantucek R."/>
        </authorList>
    </citation>
    <scope>NUCLEOTIDE SEQUENCE [LARGE SCALE GENOMIC DNA]</scope>
    <source>
        <strain evidence="20 21">03/115</strain>
    </source>
</reference>
<evidence type="ECO:0000256" key="4">
    <source>
        <dbReference type="ARBA" id="ARBA00022475"/>
    </source>
</evidence>
<keyword evidence="13 17" id="KW-1133">Transmembrane helix</keyword>
<dbReference type="InterPro" id="IPR036412">
    <property type="entry name" value="HAD-like_sf"/>
</dbReference>
<keyword evidence="5" id="KW-0597">Phosphoprotein</keyword>
<evidence type="ECO:0000256" key="13">
    <source>
        <dbReference type="ARBA" id="ARBA00022989"/>
    </source>
</evidence>
<evidence type="ECO:0000256" key="16">
    <source>
        <dbReference type="ARBA" id="ARBA00023136"/>
    </source>
</evidence>
<evidence type="ECO:0000313" key="20">
    <source>
        <dbReference type="EMBL" id="RAK48004.1"/>
    </source>
</evidence>
<keyword evidence="16 17" id="KW-0472">Membrane</keyword>
<keyword evidence="10 17" id="KW-0067">ATP-binding</keyword>
<dbReference type="Proteomes" id="UP000249579">
    <property type="component" value="Unassembled WGS sequence"/>
</dbReference>
<dbReference type="CDD" id="cd07551">
    <property type="entry name" value="P-type_ATPase_HM_ZosA_PfeT-like"/>
    <property type="match status" value="1"/>
</dbReference>
<keyword evidence="15" id="KW-0406">Ion transport</keyword>
<dbReference type="Gene3D" id="2.70.150.10">
    <property type="entry name" value="Calcium-transporting ATPase, cytoplasmic transduction domain A"/>
    <property type="match status" value="1"/>
</dbReference>
<name>A0A328A2F6_9STAP</name>
<gene>
    <name evidence="20" type="primary">cadA</name>
    <name evidence="20" type="ORF">BHX94_11925</name>
</gene>
<feature type="region of interest" description="Disordered" evidence="18">
    <location>
        <begin position="1"/>
        <end position="24"/>
    </location>
</feature>
<dbReference type="NCBIfam" id="TIGR01525">
    <property type="entry name" value="ATPase-IB_hvy"/>
    <property type="match status" value="1"/>
</dbReference>
<evidence type="ECO:0000256" key="5">
    <source>
        <dbReference type="ARBA" id="ARBA00022553"/>
    </source>
</evidence>